<dbReference type="AlphaFoldDB" id="A0A4U3LN99"/>
<protein>
    <submittedName>
        <fullName evidence="1">Enterochelin esterase</fullName>
    </submittedName>
</protein>
<dbReference type="EMBL" id="SZQA01000087">
    <property type="protein sequence ID" value="TKK77130.1"/>
    <property type="molecule type" value="Genomic_DNA"/>
</dbReference>
<gene>
    <name evidence="1" type="ORF">FDA94_38450</name>
</gene>
<dbReference type="OrthoDB" id="4527292at2"/>
<evidence type="ECO:0000313" key="2">
    <source>
        <dbReference type="Proteomes" id="UP000308705"/>
    </source>
</evidence>
<dbReference type="RefSeq" id="WP_137251939.1">
    <property type="nucleotide sequence ID" value="NZ_SZQA01000087.1"/>
</dbReference>
<name>A0A4U3LN99_9ACTN</name>
<dbReference type="Pfam" id="PF00756">
    <property type="entry name" value="Esterase"/>
    <property type="match status" value="1"/>
</dbReference>
<dbReference type="Proteomes" id="UP000308705">
    <property type="component" value="Unassembled WGS sequence"/>
</dbReference>
<reference evidence="1 2" key="1">
    <citation type="submission" date="2019-04" db="EMBL/GenBank/DDBJ databases">
        <title>Herbidospora sp. NEAU-GS14.nov., a novel actinomycete isolated from soil.</title>
        <authorList>
            <person name="Han L."/>
        </authorList>
    </citation>
    <scope>NUCLEOTIDE SEQUENCE [LARGE SCALE GENOMIC DNA]</scope>
    <source>
        <strain evidence="1 2">NEAU-GS14</strain>
    </source>
</reference>
<keyword evidence="2" id="KW-1185">Reference proteome</keyword>
<dbReference type="InterPro" id="IPR000801">
    <property type="entry name" value="Esterase-like"/>
</dbReference>
<sequence>MLPWNAEMSGRLDRVTVVSGVLRDNPLGDPYERPLWVYLPPGYDDGATAYPTIYVIQGYSGQVVMWGNRQPWRRTVPEMLDRVFADGEAPPAIVVYVDAWTRLGGSQFVDSHGHGAYHSYLCDEVVPFVDEHYRTLPAPAHRAITGKSSGGYGAMITPMLRPDLFGALATHAGDALFEVLYPREFVPAARVLREEYDGSWARFLDRFHASGGRCPGSDLILLYGNAASYSANPGGSVDIPFDHLGRLVPEVWSRWLEYDPVVMAPKHAEALRGLHSVWIDAGRNDEYFLDMGATAFHEEVRKAGVPAGNVFFELFDGTHANLEHRYVMAVKWLAPRLTPGRPL</sequence>
<proteinExistence type="predicted"/>
<evidence type="ECO:0000313" key="1">
    <source>
        <dbReference type="EMBL" id="TKK77130.1"/>
    </source>
</evidence>
<dbReference type="PANTHER" id="PTHR48098">
    <property type="entry name" value="ENTEROCHELIN ESTERASE-RELATED"/>
    <property type="match status" value="1"/>
</dbReference>
<dbReference type="Gene3D" id="3.40.50.1820">
    <property type="entry name" value="alpha/beta hydrolase"/>
    <property type="match status" value="1"/>
</dbReference>
<organism evidence="1 2">
    <name type="scientific">Herbidospora galbida</name>
    <dbReference type="NCBI Taxonomy" id="2575442"/>
    <lineage>
        <taxon>Bacteria</taxon>
        <taxon>Bacillati</taxon>
        <taxon>Actinomycetota</taxon>
        <taxon>Actinomycetes</taxon>
        <taxon>Streptosporangiales</taxon>
        <taxon>Streptosporangiaceae</taxon>
        <taxon>Herbidospora</taxon>
    </lineage>
</organism>
<dbReference type="InterPro" id="IPR029058">
    <property type="entry name" value="AB_hydrolase_fold"/>
</dbReference>
<accession>A0A4U3LN99</accession>
<dbReference type="SUPFAM" id="SSF53474">
    <property type="entry name" value="alpha/beta-Hydrolases"/>
    <property type="match status" value="1"/>
</dbReference>
<comment type="caution">
    <text evidence="1">The sequence shown here is derived from an EMBL/GenBank/DDBJ whole genome shotgun (WGS) entry which is preliminary data.</text>
</comment>
<dbReference type="InterPro" id="IPR050583">
    <property type="entry name" value="Mycobacterial_A85_antigen"/>
</dbReference>